<sequence length="352" mass="37084">MRKTAFLVSSATAFFLGLSGCNSASDTPQSTDSEVSVEPVSVEALGETEPVGTENEDAADDPAIWRNAENPAASLIVATDKRAGLLVYDLSGKLRFSEDSGRINNVDLADMGDEGVIVVASDRNDPENARLGVWRLDTAKASLTKLGTVPGGEGEGYGLCLWHHGSGLIAYSVLKDGTVAEYAITVDDTDVPSAKKLRTLKVPSQSEGCVVDPRDGTFYLGEEDAGIWRFAPGQTEGELLLKTDGSKLVADVEGLALLPDGDKGGWLLASSQGDNAYAVYALPDLAFAGRFRIAEGTFGSTEETDGIEVKGGSFGDSYPDGLFIAQDGENGDRAQNFKLASWADISKALSLK</sequence>
<name>A0A420ECA2_9SPHN</name>
<evidence type="ECO:0000313" key="5">
    <source>
        <dbReference type="Proteomes" id="UP000284395"/>
    </source>
</evidence>
<dbReference type="Gene3D" id="2.120.10.30">
    <property type="entry name" value="TolB, C-terminal domain"/>
    <property type="match status" value="1"/>
</dbReference>
<dbReference type="InterPro" id="IPR003431">
    <property type="entry name" value="B-propeller_Phytase"/>
</dbReference>
<dbReference type="SUPFAM" id="SSF50956">
    <property type="entry name" value="Thermostable phytase (3-phytase)"/>
    <property type="match status" value="1"/>
</dbReference>
<dbReference type="InterPro" id="IPR011042">
    <property type="entry name" value="6-blade_b-propeller_TolB-like"/>
</dbReference>
<feature type="domain" description="BPP" evidence="3">
    <location>
        <begin position="32"/>
        <end position="349"/>
    </location>
</feature>
<dbReference type="PROSITE" id="PS51662">
    <property type="entry name" value="BP_PHYTASE"/>
    <property type="match status" value="1"/>
</dbReference>
<proteinExistence type="predicted"/>
<keyword evidence="2" id="KW-0732">Signal</keyword>
<dbReference type="PROSITE" id="PS51257">
    <property type="entry name" value="PROKAR_LIPOPROTEIN"/>
    <property type="match status" value="1"/>
</dbReference>
<dbReference type="OrthoDB" id="8696437at2"/>
<gene>
    <name evidence="4" type="ORF">D6851_15165</name>
</gene>
<dbReference type="EMBL" id="RAPF01000010">
    <property type="protein sequence ID" value="RKF18306.1"/>
    <property type="molecule type" value="Genomic_DNA"/>
</dbReference>
<dbReference type="GO" id="GO:0016158">
    <property type="term" value="F:inositol hexakisphosphate 3-phosphatase activity"/>
    <property type="evidence" value="ECO:0007669"/>
    <property type="project" value="InterPro"/>
</dbReference>
<reference evidence="4 5" key="1">
    <citation type="submission" date="2018-09" db="EMBL/GenBank/DDBJ databases">
        <title>Altererythrobacter spongiae sp. nov., isolated from a marine sponge.</title>
        <authorList>
            <person name="Zhuang L."/>
            <person name="Luo L."/>
        </authorList>
    </citation>
    <scope>NUCLEOTIDE SEQUENCE [LARGE SCALE GENOMIC DNA]</scope>
    <source>
        <strain evidence="4 5">HN-Y73</strain>
    </source>
</reference>
<evidence type="ECO:0000259" key="3">
    <source>
        <dbReference type="PROSITE" id="PS51662"/>
    </source>
</evidence>
<comment type="caution">
    <text evidence="4">The sequence shown here is derived from an EMBL/GenBank/DDBJ whole genome shotgun (WGS) entry which is preliminary data.</text>
</comment>
<feature type="chain" id="PRO_5019452472" evidence="2">
    <location>
        <begin position="25"/>
        <end position="352"/>
    </location>
</feature>
<dbReference type="Proteomes" id="UP000284395">
    <property type="component" value="Unassembled WGS sequence"/>
</dbReference>
<organism evidence="4 5">
    <name type="scientific">Altericroceibacterium spongiae</name>
    <dbReference type="NCBI Taxonomy" id="2320269"/>
    <lineage>
        <taxon>Bacteria</taxon>
        <taxon>Pseudomonadati</taxon>
        <taxon>Pseudomonadota</taxon>
        <taxon>Alphaproteobacteria</taxon>
        <taxon>Sphingomonadales</taxon>
        <taxon>Erythrobacteraceae</taxon>
        <taxon>Altericroceibacterium</taxon>
    </lineage>
</organism>
<keyword evidence="5" id="KW-1185">Reference proteome</keyword>
<evidence type="ECO:0000256" key="2">
    <source>
        <dbReference type="SAM" id="SignalP"/>
    </source>
</evidence>
<dbReference type="Pfam" id="PF02333">
    <property type="entry name" value="Phytase"/>
    <property type="match status" value="1"/>
</dbReference>
<feature type="region of interest" description="Disordered" evidence="1">
    <location>
        <begin position="25"/>
        <end position="61"/>
    </location>
</feature>
<dbReference type="RefSeq" id="WP_120325750.1">
    <property type="nucleotide sequence ID" value="NZ_RAPF01000010.1"/>
</dbReference>
<evidence type="ECO:0000256" key="1">
    <source>
        <dbReference type="SAM" id="MobiDB-lite"/>
    </source>
</evidence>
<feature type="compositionally biased region" description="Low complexity" evidence="1">
    <location>
        <begin position="33"/>
        <end position="43"/>
    </location>
</feature>
<evidence type="ECO:0000313" key="4">
    <source>
        <dbReference type="EMBL" id="RKF18306.1"/>
    </source>
</evidence>
<accession>A0A420ECA2</accession>
<protein>
    <submittedName>
        <fullName evidence="4">Phytase</fullName>
    </submittedName>
</protein>
<feature type="signal peptide" evidence="2">
    <location>
        <begin position="1"/>
        <end position="24"/>
    </location>
</feature>
<dbReference type="AlphaFoldDB" id="A0A420ECA2"/>